<sequence length="143" mass="15797">MADATGKHPEMTLETKFNVNFDRVCAAFWCLIAACAEQTQQPTTPAPQLQTEALPTYSSTAPTHAIHMDDTNVSAAWWSSGLGTHLEITRLRQPYNHGDNWEPGETLGPQSPKWVYGKKARVPFKAKDAWHTGYASPRKAGSN</sequence>
<organism evidence="1 2">
    <name type="scientific">Pelobates cultripes</name>
    <name type="common">Western spadefoot toad</name>
    <dbReference type="NCBI Taxonomy" id="61616"/>
    <lineage>
        <taxon>Eukaryota</taxon>
        <taxon>Metazoa</taxon>
        <taxon>Chordata</taxon>
        <taxon>Craniata</taxon>
        <taxon>Vertebrata</taxon>
        <taxon>Euteleostomi</taxon>
        <taxon>Amphibia</taxon>
        <taxon>Batrachia</taxon>
        <taxon>Anura</taxon>
        <taxon>Pelobatoidea</taxon>
        <taxon>Pelobatidae</taxon>
        <taxon>Pelobates</taxon>
    </lineage>
</organism>
<evidence type="ECO:0000313" key="1">
    <source>
        <dbReference type="EMBL" id="CAH2281890.1"/>
    </source>
</evidence>
<dbReference type="EMBL" id="OW240915">
    <property type="protein sequence ID" value="CAH2281890.1"/>
    <property type="molecule type" value="Genomic_DNA"/>
</dbReference>
<reference evidence="1" key="1">
    <citation type="submission" date="2022-03" db="EMBL/GenBank/DDBJ databases">
        <authorList>
            <person name="Alioto T."/>
            <person name="Alioto T."/>
            <person name="Gomez Garrido J."/>
        </authorList>
    </citation>
    <scope>NUCLEOTIDE SEQUENCE</scope>
</reference>
<protein>
    <submittedName>
        <fullName evidence="1">Uncharacterized protein</fullName>
    </submittedName>
</protein>
<gene>
    <name evidence="1" type="ORF">PECUL_23A021852</name>
</gene>
<name>A0AAD1RUK5_PELCU</name>
<proteinExistence type="predicted"/>
<dbReference type="Proteomes" id="UP001295444">
    <property type="component" value="Chromosome 04"/>
</dbReference>
<keyword evidence="2" id="KW-1185">Reference proteome</keyword>
<dbReference type="AlphaFoldDB" id="A0AAD1RUK5"/>
<accession>A0AAD1RUK5</accession>
<evidence type="ECO:0000313" key="2">
    <source>
        <dbReference type="Proteomes" id="UP001295444"/>
    </source>
</evidence>
<dbReference type="PROSITE" id="PS51257">
    <property type="entry name" value="PROKAR_LIPOPROTEIN"/>
    <property type="match status" value="1"/>
</dbReference>